<gene>
    <name evidence="4" type="ORF">JZ751_018786</name>
</gene>
<dbReference type="Proteomes" id="UP000824540">
    <property type="component" value="Unassembled WGS sequence"/>
</dbReference>
<dbReference type="GO" id="GO:0007020">
    <property type="term" value="P:microtubule nucleation"/>
    <property type="evidence" value="ECO:0007669"/>
    <property type="project" value="TreeGrafter"/>
</dbReference>
<name>A0A8T2NVV3_9TELE</name>
<proteinExistence type="inferred from homology"/>
<feature type="non-terminal residue" evidence="4">
    <location>
        <position position="1"/>
    </location>
</feature>
<organism evidence="4 5">
    <name type="scientific">Albula glossodonta</name>
    <name type="common">roundjaw bonefish</name>
    <dbReference type="NCBI Taxonomy" id="121402"/>
    <lineage>
        <taxon>Eukaryota</taxon>
        <taxon>Metazoa</taxon>
        <taxon>Chordata</taxon>
        <taxon>Craniata</taxon>
        <taxon>Vertebrata</taxon>
        <taxon>Euteleostomi</taxon>
        <taxon>Actinopterygii</taxon>
        <taxon>Neopterygii</taxon>
        <taxon>Teleostei</taxon>
        <taxon>Albuliformes</taxon>
        <taxon>Albulidae</taxon>
        <taxon>Albula</taxon>
    </lineage>
</organism>
<evidence type="ECO:0000256" key="1">
    <source>
        <dbReference type="ARBA" id="ARBA00006652"/>
    </source>
</evidence>
<dbReference type="InterPro" id="IPR026179">
    <property type="entry name" value="Slain"/>
</dbReference>
<feature type="compositionally biased region" description="Basic and acidic residues" evidence="3">
    <location>
        <begin position="186"/>
        <end position="195"/>
    </location>
</feature>
<feature type="compositionally biased region" description="Polar residues" evidence="3">
    <location>
        <begin position="41"/>
        <end position="61"/>
    </location>
</feature>
<dbReference type="GO" id="GO:0031122">
    <property type="term" value="P:cytoplasmic microtubule organization"/>
    <property type="evidence" value="ECO:0007669"/>
    <property type="project" value="TreeGrafter"/>
</dbReference>
<protein>
    <submittedName>
        <fullName evidence="4">Uncharacterized protein</fullName>
    </submittedName>
</protein>
<keyword evidence="5" id="KW-1185">Reference proteome</keyword>
<feature type="region of interest" description="Disordered" evidence="3">
    <location>
        <begin position="26"/>
        <end position="74"/>
    </location>
</feature>
<feature type="region of interest" description="Disordered" evidence="3">
    <location>
        <begin position="88"/>
        <end position="195"/>
    </location>
</feature>
<reference evidence="4" key="1">
    <citation type="thesis" date="2021" institute="BYU ScholarsArchive" country="Provo, UT, USA">
        <title>Applications of and Algorithms for Genome Assembly and Genomic Analyses with an Emphasis on Marine Teleosts.</title>
        <authorList>
            <person name="Pickett B.D."/>
        </authorList>
    </citation>
    <scope>NUCLEOTIDE SEQUENCE</scope>
    <source>
        <strain evidence="4">HI-2016</strain>
    </source>
</reference>
<comment type="caution">
    <text evidence="4">The sequence shown here is derived from an EMBL/GenBank/DDBJ whole genome shotgun (WGS) entry which is preliminary data.</text>
</comment>
<evidence type="ECO:0000256" key="3">
    <source>
        <dbReference type="SAM" id="MobiDB-lite"/>
    </source>
</evidence>
<feature type="compositionally biased region" description="Acidic residues" evidence="3">
    <location>
        <begin position="64"/>
        <end position="74"/>
    </location>
</feature>
<dbReference type="PANTHER" id="PTHR22406">
    <property type="entry name" value="NASCENT POLYPEPTIDE-ASSOCIATED COMPLEX SUBUNIT ALPHA, MUSCLE-SPECIFIC FORM"/>
    <property type="match status" value="1"/>
</dbReference>
<sequence length="290" mass="31410">HPPFSNPPLSVNARREAAATSIIEPREKEQGVRMVVPESGTVVQPTESGDLSVLGESSQPGFETEQDSTGEELEEVRKLQELVRRLEVQNQTLRTRGGKTLLGGGSSGGNGNINNRTLSEEVSNSLLHPEDNAGLGGQDFEPSPLQDSSSSGDLSPLPESSRYLDLPCSSNGPEDTHSPALDSPESEPRDGADLGVDHSALDEVEVLDLEECDEAEDEDSCVEIVMDKTVHPVPPNKSVLNARGFQTRMLLLAQMLEVFEPPASSDNTEEPLIERRQASLWLSTWPLLPE</sequence>
<feature type="compositionally biased region" description="Low complexity" evidence="3">
    <location>
        <begin position="141"/>
        <end position="161"/>
    </location>
</feature>
<evidence type="ECO:0000313" key="5">
    <source>
        <dbReference type="Proteomes" id="UP000824540"/>
    </source>
</evidence>
<dbReference type="PANTHER" id="PTHR22406:SF5">
    <property type="entry name" value="SLAIN MOTIF-CONTAINING PROTEIN-LIKE"/>
    <property type="match status" value="1"/>
</dbReference>
<dbReference type="EMBL" id="JAFBMS010000033">
    <property type="protein sequence ID" value="KAG9341722.1"/>
    <property type="molecule type" value="Genomic_DNA"/>
</dbReference>
<dbReference type="GO" id="GO:0035371">
    <property type="term" value="C:microtubule plus-end"/>
    <property type="evidence" value="ECO:0007669"/>
    <property type="project" value="TreeGrafter"/>
</dbReference>
<dbReference type="OrthoDB" id="6347145at2759"/>
<evidence type="ECO:0000256" key="2">
    <source>
        <dbReference type="ARBA" id="ARBA00023054"/>
    </source>
</evidence>
<evidence type="ECO:0000313" key="4">
    <source>
        <dbReference type="EMBL" id="KAG9341722.1"/>
    </source>
</evidence>
<keyword evidence="2" id="KW-0175">Coiled coil</keyword>
<comment type="similarity">
    <text evidence="1">Belongs to the SLAIN motif-containing family.</text>
</comment>
<dbReference type="AlphaFoldDB" id="A0A8T2NVV3"/>
<accession>A0A8T2NVV3</accession>
<feature type="compositionally biased region" description="Gly residues" evidence="3">
    <location>
        <begin position="100"/>
        <end position="111"/>
    </location>
</feature>
<dbReference type="GO" id="GO:0031116">
    <property type="term" value="P:positive regulation of microtubule polymerization"/>
    <property type="evidence" value="ECO:0007669"/>
    <property type="project" value="TreeGrafter"/>
</dbReference>